<reference evidence="1" key="1">
    <citation type="submission" date="2022-04" db="EMBL/GenBank/DDBJ databases">
        <title>Genome of the entomopathogenic fungus Entomophthora muscae.</title>
        <authorList>
            <person name="Elya C."/>
            <person name="Lovett B.R."/>
            <person name="Lee E."/>
            <person name="Macias A.M."/>
            <person name="Hajek A.E."/>
            <person name="De Bivort B.L."/>
            <person name="Kasson M.T."/>
            <person name="De Fine Licht H.H."/>
            <person name="Stajich J.E."/>
        </authorList>
    </citation>
    <scope>NUCLEOTIDE SEQUENCE</scope>
    <source>
        <strain evidence="1">Berkeley</strain>
    </source>
</reference>
<comment type="caution">
    <text evidence="1">The sequence shown here is derived from an EMBL/GenBank/DDBJ whole genome shotgun (WGS) entry which is preliminary data.</text>
</comment>
<accession>A0ACC2T6P5</accession>
<protein>
    <submittedName>
        <fullName evidence="1">Uncharacterized protein</fullName>
    </submittedName>
</protein>
<name>A0ACC2T6P5_9FUNG</name>
<dbReference type="EMBL" id="QTSX02003589">
    <property type="protein sequence ID" value="KAJ9070151.1"/>
    <property type="molecule type" value="Genomic_DNA"/>
</dbReference>
<organism evidence="1 2">
    <name type="scientific">Entomophthora muscae</name>
    <dbReference type="NCBI Taxonomy" id="34485"/>
    <lineage>
        <taxon>Eukaryota</taxon>
        <taxon>Fungi</taxon>
        <taxon>Fungi incertae sedis</taxon>
        <taxon>Zoopagomycota</taxon>
        <taxon>Entomophthoromycotina</taxon>
        <taxon>Entomophthoromycetes</taxon>
        <taxon>Entomophthorales</taxon>
        <taxon>Entomophthoraceae</taxon>
        <taxon>Entomophthora</taxon>
    </lineage>
</organism>
<evidence type="ECO:0000313" key="2">
    <source>
        <dbReference type="Proteomes" id="UP001165960"/>
    </source>
</evidence>
<dbReference type="Proteomes" id="UP001165960">
    <property type="component" value="Unassembled WGS sequence"/>
</dbReference>
<keyword evidence="2" id="KW-1185">Reference proteome</keyword>
<proteinExistence type="predicted"/>
<evidence type="ECO:0000313" key="1">
    <source>
        <dbReference type="EMBL" id="KAJ9070151.1"/>
    </source>
</evidence>
<sequence>MPFNHWKITGLYYTFITLTLKYPPTQLVQRSVRQDTLAQKEPVTPSPARVIDQIVDPAHLPLLHQCFLRASQPIDQMSKPIEDYPYPLYNYSNLVFAYATLLAFIKQVIPHMGVWQPWASAVNYMLRIAPVMYWVFQACPLSPFSDKPDATPGHESLHVINKKMRAPLLENISVLINKETKSTISTLEAEAVINKKII</sequence>
<gene>
    <name evidence="1" type="ORF">DSO57_1011312</name>
</gene>